<keyword evidence="4" id="KW-0408">Iron</keyword>
<dbReference type="RefSeq" id="WP_117002286.1">
    <property type="nucleotide sequence ID" value="NZ_BMJS01000010.1"/>
</dbReference>
<keyword evidence="4" id="KW-0410">Iron transport</keyword>
<comment type="caution">
    <text evidence="11">The sequence shown here is derived from an EMBL/GenBank/DDBJ whole genome shotgun (WGS) entry which is preliminary data.</text>
</comment>
<evidence type="ECO:0000256" key="3">
    <source>
        <dbReference type="ARBA" id="ARBA00022448"/>
    </source>
</evidence>
<feature type="transmembrane region" description="Helical" evidence="9">
    <location>
        <begin position="183"/>
        <end position="201"/>
    </location>
</feature>
<feature type="transmembrane region" description="Helical" evidence="9">
    <location>
        <begin position="16"/>
        <end position="35"/>
    </location>
</feature>
<dbReference type="InterPro" id="IPR027469">
    <property type="entry name" value="Cation_efflux_TMD_sf"/>
</dbReference>
<protein>
    <submittedName>
        <fullName evidence="11">Cation transporter</fullName>
    </submittedName>
</protein>
<keyword evidence="5 9" id="KW-0812">Transmembrane</keyword>
<evidence type="ECO:0000256" key="9">
    <source>
        <dbReference type="SAM" id="Phobius"/>
    </source>
</evidence>
<reference evidence="11" key="2">
    <citation type="submission" date="2020-09" db="EMBL/GenBank/DDBJ databases">
        <authorList>
            <person name="Sun Q."/>
            <person name="Zhou Y."/>
        </authorList>
    </citation>
    <scope>NUCLEOTIDE SEQUENCE</scope>
    <source>
        <strain evidence="11">CGMCC 1.15758</strain>
    </source>
</reference>
<evidence type="ECO:0000256" key="7">
    <source>
        <dbReference type="ARBA" id="ARBA00022989"/>
    </source>
</evidence>
<dbReference type="InterPro" id="IPR058533">
    <property type="entry name" value="Cation_efflux_TM"/>
</dbReference>
<keyword evidence="6" id="KW-0406">Ion transport</keyword>
<dbReference type="NCBIfam" id="TIGR01297">
    <property type="entry name" value="CDF"/>
    <property type="match status" value="1"/>
</dbReference>
<keyword evidence="7 9" id="KW-1133">Transmembrane helix</keyword>
<evidence type="ECO:0000313" key="11">
    <source>
        <dbReference type="EMBL" id="GGF96362.1"/>
    </source>
</evidence>
<dbReference type="InterPro" id="IPR050291">
    <property type="entry name" value="CDF_Transporter"/>
</dbReference>
<keyword evidence="12" id="KW-1185">Reference proteome</keyword>
<comment type="subcellular location">
    <subcellularLocation>
        <location evidence="1">Membrane</location>
        <topology evidence="1">Multi-pass membrane protein</topology>
    </subcellularLocation>
</comment>
<dbReference type="Gene3D" id="1.20.1510.10">
    <property type="entry name" value="Cation efflux protein transmembrane domain"/>
    <property type="match status" value="1"/>
</dbReference>
<dbReference type="AlphaFoldDB" id="A0A8J2Z3Y4"/>
<feature type="transmembrane region" description="Helical" evidence="9">
    <location>
        <begin position="157"/>
        <end position="177"/>
    </location>
</feature>
<dbReference type="PANTHER" id="PTHR43840:SF15">
    <property type="entry name" value="MITOCHONDRIAL METAL TRANSPORTER 1-RELATED"/>
    <property type="match status" value="1"/>
</dbReference>
<evidence type="ECO:0000256" key="1">
    <source>
        <dbReference type="ARBA" id="ARBA00004141"/>
    </source>
</evidence>
<comment type="similarity">
    <text evidence="2">Belongs to the cation diffusion facilitator (CDF) transporter (TC 2.A.4) family. FieF subfamily.</text>
</comment>
<dbReference type="PANTHER" id="PTHR43840">
    <property type="entry name" value="MITOCHONDRIAL METAL TRANSPORTER 1-RELATED"/>
    <property type="match status" value="1"/>
</dbReference>
<proteinExistence type="inferred from homology"/>
<evidence type="ECO:0000256" key="8">
    <source>
        <dbReference type="ARBA" id="ARBA00023136"/>
    </source>
</evidence>
<keyword evidence="8 9" id="KW-0472">Membrane</keyword>
<dbReference type="GO" id="GO:0015093">
    <property type="term" value="F:ferrous iron transmembrane transporter activity"/>
    <property type="evidence" value="ECO:0007669"/>
    <property type="project" value="TreeGrafter"/>
</dbReference>
<reference evidence="11" key="1">
    <citation type="journal article" date="2014" name="Int. J. Syst. Evol. Microbiol.">
        <title>Complete genome sequence of Corynebacterium casei LMG S-19264T (=DSM 44701T), isolated from a smear-ripened cheese.</title>
        <authorList>
            <consortium name="US DOE Joint Genome Institute (JGI-PGF)"/>
            <person name="Walter F."/>
            <person name="Albersmeier A."/>
            <person name="Kalinowski J."/>
            <person name="Ruckert C."/>
        </authorList>
    </citation>
    <scope>NUCLEOTIDE SEQUENCE</scope>
    <source>
        <strain evidence="11">CGMCC 1.15758</strain>
    </source>
</reference>
<feature type="transmembrane region" description="Helical" evidence="9">
    <location>
        <begin position="41"/>
        <end position="61"/>
    </location>
</feature>
<dbReference type="InterPro" id="IPR036837">
    <property type="entry name" value="Cation_efflux_CTD_sf"/>
</dbReference>
<dbReference type="GO" id="GO:0005886">
    <property type="term" value="C:plasma membrane"/>
    <property type="evidence" value="ECO:0007669"/>
    <property type="project" value="TreeGrafter"/>
</dbReference>
<gene>
    <name evidence="11" type="ORF">GCM10010995_11980</name>
</gene>
<dbReference type="OrthoDB" id="268546at2"/>
<organism evidence="11 12">
    <name type="scientific">Cysteiniphilum litorale</name>
    <dbReference type="NCBI Taxonomy" id="2056700"/>
    <lineage>
        <taxon>Bacteria</taxon>
        <taxon>Pseudomonadati</taxon>
        <taxon>Pseudomonadota</taxon>
        <taxon>Gammaproteobacteria</taxon>
        <taxon>Thiotrichales</taxon>
        <taxon>Fastidiosibacteraceae</taxon>
        <taxon>Cysteiniphilum</taxon>
    </lineage>
</organism>
<dbReference type="GO" id="GO:0015086">
    <property type="term" value="F:cadmium ion transmembrane transporter activity"/>
    <property type="evidence" value="ECO:0007669"/>
    <property type="project" value="TreeGrafter"/>
</dbReference>
<evidence type="ECO:0000256" key="2">
    <source>
        <dbReference type="ARBA" id="ARBA00010212"/>
    </source>
</evidence>
<evidence type="ECO:0000256" key="4">
    <source>
        <dbReference type="ARBA" id="ARBA00022496"/>
    </source>
</evidence>
<evidence type="ECO:0000259" key="10">
    <source>
        <dbReference type="Pfam" id="PF01545"/>
    </source>
</evidence>
<dbReference type="GO" id="GO:0006882">
    <property type="term" value="P:intracellular zinc ion homeostasis"/>
    <property type="evidence" value="ECO:0007669"/>
    <property type="project" value="TreeGrafter"/>
</dbReference>
<name>A0A8J2Z3Y4_9GAMM</name>
<keyword evidence="6" id="KW-0864">Zinc transport</keyword>
<feature type="domain" description="Cation efflux protein transmembrane" evidence="10">
    <location>
        <begin position="15"/>
        <end position="215"/>
    </location>
</feature>
<dbReference type="GO" id="GO:0015341">
    <property type="term" value="F:zinc efflux antiporter activity"/>
    <property type="evidence" value="ECO:0007669"/>
    <property type="project" value="TreeGrafter"/>
</dbReference>
<keyword evidence="3" id="KW-0813">Transport</keyword>
<dbReference type="SUPFAM" id="SSF161111">
    <property type="entry name" value="Cation efflux protein transmembrane domain-like"/>
    <property type="match status" value="1"/>
</dbReference>
<dbReference type="InterPro" id="IPR002524">
    <property type="entry name" value="Cation_efflux"/>
</dbReference>
<feature type="transmembrane region" description="Helical" evidence="9">
    <location>
        <begin position="115"/>
        <end position="136"/>
    </location>
</feature>
<keyword evidence="6" id="KW-0862">Zinc</keyword>
<feature type="transmembrane region" description="Helical" evidence="9">
    <location>
        <begin position="82"/>
        <end position="103"/>
    </location>
</feature>
<accession>A0A8J2Z3Y4</accession>
<evidence type="ECO:0000313" key="12">
    <source>
        <dbReference type="Proteomes" id="UP000636949"/>
    </source>
</evidence>
<evidence type="ECO:0000256" key="5">
    <source>
        <dbReference type="ARBA" id="ARBA00022692"/>
    </source>
</evidence>
<sequence length="297" mass="32935">MSTQTSQIIEAKTLKVNFILSIVYVLFSLVIVYFAQSLTVLLDVGYSVITLLIYAASLYVIKKINQPANKRYPYGYHRLEPVFVLLQAGFILIVAASVIIMAIVNLMTHAVTPNYLFAFIASITGTLTCSIMYFYVRNAARKTGSKILHADAELWKADALLSASVDISLAIALILVFFGLPHIAIYIDPIIAIIMGLVITIKPLKLIKEAGLNLLDASVAPELREKITSAANLICSNQGLTIQNSIVTQSGRFLFVDVHLKLPQTLPTQELRHLKATLLKHYKDNHKENVVYVYLSI</sequence>
<dbReference type="Pfam" id="PF01545">
    <property type="entry name" value="Cation_efflux"/>
    <property type="match status" value="1"/>
</dbReference>
<evidence type="ECO:0000256" key="6">
    <source>
        <dbReference type="ARBA" id="ARBA00022906"/>
    </source>
</evidence>
<dbReference type="EMBL" id="BMJS01000010">
    <property type="protein sequence ID" value="GGF96362.1"/>
    <property type="molecule type" value="Genomic_DNA"/>
</dbReference>
<dbReference type="Proteomes" id="UP000636949">
    <property type="component" value="Unassembled WGS sequence"/>
</dbReference>
<dbReference type="Gene3D" id="3.30.70.1350">
    <property type="entry name" value="Cation efflux protein, cytoplasmic domain"/>
    <property type="match status" value="1"/>
</dbReference>